<evidence type="ECO:0000256" key="2">
    <source>
        <dbReference type="ARBA" id="ARBA00023125"/>
    </source>
</evidence>
<keyword evidence="7" id="KW-1185">Reference proteome</keyword>
<dbReference type="InterPro" id="IPR029016">
    <property type="entry name" value="GAF-like_dom_sf"/>
</dbReference>
<evidence type="ECO:0000313" key="6">
    <source>
        <dbReference type="EMBL" id="AOZ10307.1"/>
    </source>
</evidence>
<dbReference type="Pfam" id="PF01614">
    <property type="entry name" value="IclR_C"/>
    <property type="match status" value="1"/>
</dbReference>
<keyword evidence="1" id="KW-0805">Transcription regulation</keyword>
<evidence type="ECO:0000256" key="1">
    <source>
        <dbReference type="ARBA" id="ARBA00023015"/>
    </source>
</evidence>
<dbReference type="Gene3D" id="3.30.450.40">
    <property type="match status" value="1"/>
</dbReference>
<keyword evidence="3" id="KW-0804">Transcription</keyword>
<dbReference type="Proteomes" id="UP000177515">
    <property type="component" value="Chromosome 2"/>
</dbReference>
<dbReference type="InterPro" id="IPR050707">
    <property type="entry name" value="HTH_MetabolicPath_Reg"/>
</dbReference>
<sequence>MSTAAQASTAAADKAQRGIQSVEVGGRFLRALADARRPLALAELAAQTQVTPAQAHTYLVSLTRLGLIKRDHLSGRYEPGPLALRLGMLRLDHDPAYRAAVPRVDALAEAIRFNVAISSVSPRGPTIVRYAHAGTPLHVNLHVGTLMSLPATATGRVFCAFLPETRWHAAWAHQQSGAAAAAGFDAALDAIRARGIERAVDAPSPGVSSLAVPVRDTGGQLRLVLTAIGPSGSIDVDWQGPVARALLATAADIGAQIPAEAA</sequence>
<dbReference type="PANTHER" id="PTHR30136">
    <property type="entry name" value="HELIX-TURN-HELIX TRANSCRIPTIONAL REGULATOR, ICLR FAMILY"/>
    <property type="match status" value="1"/>
</dbReference>
<dbReference type="PROSITE" id="PS51077">
    <property type="entry name" value="HTH_ICLR"/>
    <property type="match status" value="1"/>
</dbReference>
<dbReference type="Pfam" id="PF09339">
    <property type="entry name" value="HTH_IclR"/>
    <property type="match status" value="1"/>
</dbReference>
<evidence type="ECO:0000256" key="3">
    <source>
        <dbReference type="ARBA" id="ARBA00023163"/>
    </source>
</evidence>
<dbReference type="InterPro" id="IPR036388">
    <property type="entry name" value="WH-like_DNA-bd_sf"/>
</dbReference>
<dbReference type="RefSeq" id="WP_071018254.1">
    <property type="nucleotide sequence ID" value="NZ_CP017755.1"/>
</dbReference>
<dbReference type="EMBL" id="CP017755">
    <property type="protein sequence ID" value="AOZ10307.1"/>
    <property type="molecule type" value="Genomic_DNA"/>
</dbReference>
<feature type="domain" description="IclR-ED" evidence="5">
    <location>
        <begin position="82"/>
        <end position="259"/>
    </location>
</feature>
<evidence type="ECO:0000313" key="7">
    <source>
        <dbReference type="Proteomes" id="UP000177515"/>
    </source>
</evidence>
<name>A0A1D9IDX1_9BURK</name>
<dbReference type="InterPro" id="IPR005471">
    <property type="entry name" value="Tscrpt_reg_IclR_N"/>
</dbReference>
<dbReference type="PROSITE" id="PS51078">
    <property type="entry name" value="ICLR_ED"/>
    <property type="match status" value="1"/>
</dbReference>
<evidence type="ECO:0000259" key="4">
    <source>
        <dbReference type="PROSITE" id="PS51077"/>
    </source>
</evidence>
<gene>
    <name evidence="6" type="ORF">BKK80_32420</name>
</gene>
<dbReference type="SUPFAM" id="SSF46785">
    <property type="entry name" value="Winged helix' DNA-binding domain"/>
    <property type="match status" value="1"/>
</dbReference>
<proteinExistence type="predicted"/>
<dbReference type="InterPro" id="IPR014757">
    <property type="entry name" value="Tscrpt_reg_IclR_C"/>
</dbReference>
<dbReference type="PANTHER" id="PTHR30136:SF8">
    <property type="entry name" value="TRANSCRIPTIONAL REGULATORY PROTEIN"/>
    <property type="match status" value="1"/>
</dbReference>
<organism evidence="6 7">
    <name type="scientific">Cupriavidus malaysiensis</name>
    <dbReference type="NCBI Taxonomy" id="367825"/>
    <lineage>
        <taxon>Bacteria</taxon>
        <taxon>Pseudomonadati</taxon>
        <taxon>Pseudomonadota</taxon>
        <taxon>Betaproteobacteria</taxon>
        <taxon>Burkholderiales</taxon>
        <taxon>Burkholderiaceae</taxon>
        <taxon>Cupriavidus</taxon>
    </lineage>
</organism>
<protein>
    <submittedName>
        <fullName evidence="6">IclR family transcriptional regulator</fullName>
    </submittedName>
</protein>
<dbReference type="SUPFAM" id="SSF55781">
    <property type="entry name" value="GAF domain-like"/>
    <property type="match status" value="1"/>
</dbReference>
<dbReference type="Gene3D" id="1.10.10.10">
    <property type="entry name" value="Winged helix-like DNA-binding domain superfamily/Winged helix DNA-binding domain"/>
    <property type="match status" value="1"/>
</dbReference>
<dbReference type="InterPro" id="IPR036390">
    <property type="entry name" value="WH_DNA-bd_sf"/>
</dbReference>
<keyword evidence="2" id="KW-0238">DNA-binding</keyword>
<reference evidence="6 7" key="1">
    <citation type="submission" date="2016-10" db="EMBL/GenBank/DDBJ databases">
        <title>Complete genome sequences of three Cupriavidus strains isolated from various Malaysian environments.</title>
        <authorList>
            <person name="Abdullah A.A.-A."/>
            <person name="Shafie N.A.H."/>
            <person name="Lau N.S."/>
        </authorList>
    </citation>
    <scope>NUCLEOTIDE SEQUENCE [LARGE SCALE GENOMIC DNA]</scope>
    <source>
        <strain evidence="6 7">USMAA1020</strain>
    </source>
</reference>
<accession>A0A1D9IDX1</accession>
<evidence type="ECO:0000259" key="5">
    <source>
        <dbReference type="PROSITE" id="PS51078"/>
    </source>
</evidence>
<dbReference type="SMART" id="SM00346">
    <property type="entry name" value="HTH_ICLR"/>
    <property type="match status" value="1"/>
</dbReference>
<feature type="domain" description="HTH iclR-type" evidence="4">
    <location>
        <begin position="19"/>
        <end position="81"/>
    </location>
</feature>